<dbReference type="Gene3D" id="3.40.630.30">
    <property type="match status" value="1"/>
</dbReference>
<dbReference type="RefSeq" id="WP_127048493.1">
    <property type="nucleotide sequence ID" value="NZ_RZGZ01000002.1"/>
</dbReference>
<comment type="caution">
    <text evidence="2">The sequence shown here is derived from an EMBL/GenBank/DDBJ whole genome shotgun (WGS) entry which is preliminary data.</text>
</comment>
<dbReference type="OrthoDB" id="9132139at2"/>
<keyword evidence="2" id="KW-0808">Transferase</keyword>
<evidence type="ECO:0000313" key="3">
    <source>
        <dbReference type="Proteomes" id="UP000274909"/>
    </source>
</evidence>
<dbReference type="GO" id="GO:0016747">
    <property type="term" value="F:acyltransferase activity, transferring groups other than amino-acyl groups"/>
    <property type="evidence" value="ECO:0007669"/>
    <property type="project" value="InterPro"/>
</dbReference>
<dbReference type="PANTHER" id="PTHR43792">
    <property type="entry name" value="GNAT FAMILY, PUTATIVE (AFU_ORTHOLOGUE AFUA_3G00765)-RELATED-RELATED"/>
    <property type="match status" value="1"/>
</dbReference>
<evidence type="ECO:0000259" key="1">
    <source>
        <dbReference type="PROSITE" id="PS51186"/>
    </source>
</evidence>
<protein>
    <submittedName>
        <fullName evidence="2">N-acetyltransferase</fullName>
    </submittedName>
</protein>
<sequence>MIDTPQLRLRRCRPADADAVFAYRSRADVAAHLSAGAWTREHTVRELAAYESAPFDGPGDELVLLAETRDDASVVGEVGLVWLAEPDGVAEIGYVFNPEFGGRGFATEAVSAVIRWALDERDFSRVTAVTDAANTASRALCDRVGMSLVTTSRSTDGRGVVECTYAIGGLAPA</sequence>
<dbReference type="AlphaFoldDB" id="A0A3S0VB38"/>
<feature type="domain" description="N-acetyltransferase" evidence="1">
    <location>
        <begin position="7"/>
        <end position="167"/>
    </location>
</feature>
<dbReference type="Proteomes" id="UP000274909">
    <property type="component" value="Unassembled WGS sequence"/>
</dbReference>
<dbReference type="EMBL" id="RZGZ01000002">
    <property type="protein sequence ID" value="RUR01209.1"/>
    <property type="molecule type" value="Genomic_DNA"/>
</dbReference>
<dbReference type="CDD" id="cd04301">
    <property type="entry name" value="NAT_SF"/>
    <property type="match status" value="1"/>
</dbReference>
<reference evidence="2 3" key="1">
    <citation type="submission" date="2018-12" db="EMBL/GenBank/DDBJ databases">
        <authorList>
            <person name="Li F."/>
        </authorList>
    </citation>
    <scope>NUCLEOTIDE SEQUENCE [LARGE SCALE GENOMIC DNA]</scope>
    <source>
        <strain evidence="2 3">EGI 6500705</strain>
    </source>
</reference>
<accession>A0A3S0VB38</accession>
<dbReference type="PROSITE" id="PS51186">
    <property type="entry name" value="GNAT"/>
    <property type="match status" value="1"/>
</dbReference>
<keyword evidence="3" id="KW-1185">Reference proteome</keyword>
<dbReference type="InterPro" id="IPR051531">
    <property type="entry name" value="N-acetyltransferase"/>
</dbReference>
<name>A0A3S0VB38_9MICO</name>
<organism evidence="2 3">
    <name type="scientific">Labedella endophytica</name>
    <dbReference type="NCBI Taxonomy" id="1523160"/>
    <lineage>
        <taxon>Bacteria</taxon>
        <taxon>Bacillati</taxon>
        <taxon>Actinomycetota</taxon>
        <taxon>Actinomycetes</taxon>
        <taxon>Micrococcales</taxon>
        <taxon>Microbacteriaceae</taxon>
        <taxon>Labedella</taxon>
    </lineage>
</organism>
<dbReference type="InterPro" id="IPR000182">
    <property type="entry name" value="GNAT_dom"/>
</dbReference>
<evidence type="ECO:0000313" key="2">
    <source>
        <dbReference type="EMBL" id="RUR01209.1"/>
    </source>
</evidence>
<dbReference type="InterPro" id="IPR016181">
    <property type="entry name" value="Acyl_CoA_acyltransferase"/>
</dbReference>
<dbReference type="PANTHER" id="PTHR43792:SF1">
    <property type="entry name" value="N-ACETYLTRANSFERASE DOMAIN-CONTAINING PROTEIN"/>
    <property type="match status" value="1"/>
</dbReference>
<proteinExistence type="predicted"/>
<dbReference type="SUPFAM" id="SSF55729">
    <property type="entry name" value="Acyl-CoA N-acyltransferases (Nat)"/>
    <property type="match status" value="1"/>
</dbReference>
<dbReference type="Pfam" id="PF13302">
    <property type="entry name" value="Acetyltransf_3"/>
    <property type="match status" value="1"/>
</dbReference>
<gene>
    <name evidence="2" type="ORF">ELQ94_06745</name>
</gene>